<dbReference type="Proteomes" id="UP001281410">
    <property type="component" value="Unassembled WGS sequence"/>
</dbReference>
<dbReference type="InterPro" id="IPR025558">
    <property type="entry name" value="DUF4283"/>
</dbReference>
<reference evidence="2" key="1">
    <citation type="journal article" date="2023" name="Plant J.">
        <title>Genome sequences and population genomics provide insights into the demographic history, inbreeding, and mutation load of two 'living fossil' tree species of Dipteronia.</title>
        <authorList>
            <person name="Feng Y."/>
            <person name="Comes H.P."/>
            <person name="Chen J."/>
            <person name="Zhu S."/>
            <person name="Lu R."/>
            <person name="Zhang X."/>
            <person name="Li P."/>
            <person name="Qiu J."/>
            <person name="Olsen K.M."/>
            <person name="Qiu Y."/>
        </authorList>
    </citation>
    <scope>NUCLEOTIDE SEQUENCE</scope>
    <source>
        <strain evidence="2">NBL</strain>
    </source>
</reference>
<evidence type="ECO:0000259" key="1">
    <source>
        <dbReference type="PROSITE" id="PS50878"/>
    </source>
</evidence>
<evidence type="ECO:0000313" key="3">
    <source>
        <dbReference type="Proteomes" id="UP001281410"/>
    </source>
</evidence>
<dbReference type="PROSITE" id="PS50878">
    <property type="entry name" value="RT_POL"/>
    <property type="match status" value="1"/>
</dbReference>
<dbReference type="EMBL" id="JANJYJ010000003">
    <property type="protein sequence ID" value="KAK3222027.1"/>
    <property type="molecule type" value="Genomic_DNA"/>
</dbReference>
<comment type="caution">
    <text evidence="2">The sequence shown here is derived from an EMBL/GenBank/DDBJ whole genome shotgun (WGS) entry which is preliminary data.</text>
</comment>
<sequence length="1238" mass="138010">MVSNSMDPMSMEASLYVTSSAGSSVVPSRLHVSMRPYGGEPVDGWADPLLASSSLSVRGSLPRCEDVVGMVDSLVGGSLPTSFIRGSSFADLFKVVPIQVDYVSGPSILLKNGGYVAIRVDPSAYKSILEVCKFSLIGWVILLSGEKPWKLVDLKAKLQSVWKLNSVWRLISLGKGYFQIMLNSDADKNMVWSLGSLNLKSGVLRLQPWIPDFNPTLQKSSNVQVWVRFYNLSWEYLHPKIISDLTRGIGVPLRLDRATIEGDFGHFAPVLVDIDVSIMPPSSLLLEMDDSHSSFISVEYENLLTFCSTCSSIDHFPSTCRWNKSGKGILDLWSLDSDVVHSSAGLSVHAGGRGDDSLTDVLVASLDPIVSAIFSDSVSLTVSREQHSGSVNAITISSSVAGSTQSSGLPASNSQAELRLIVGSSWASQTKAEGLDASNISQRTTLITHRLMKLKSKMRTSSGVSDDYCPLLELSWSIIEDYDLIGVCSQCALFNWARGRYPYTRVERRLDRVLVSEGCISCWRDISCVALLRRFLDHCPLVIRLSDIENAVDERFVLTDDRSSIKDHIIEFYLNLFSSDSSRVETKFSVVEDMIPSLVTDVENAFLISIPSMDDINDAVFAMDAASASRLDSFSRGFYQRYWKVVVSDVVLAVQDFFRTWVIFSGLNSSFIVLLPKLKDSISIEQFHLIVLSNFLFKITSKILADRLAQIAARIVSPNQFGFIRDRHIEGCITLASDLLNVMHKKCYGVNLAMKIDISKAFDTLDWSFLRRVLHAFGFSPVFMNWIDNILGSSRLSVLINRFPKGYFHCSRGVRQGDPLSPLLFGIAEEFLSRLLSRMMDFSQLLPISSPRGFFTPTHLLYADDVLIFYRGTVRNLKNIMNAFEVYVTFQVSWLIGIGQLPFSYLGVPLFRGKPKKFVIQPIADKIMLKFAKWKGKALSLAGRATLIKLVITGSFVHSFMIYKWSFSLLRLVNRKLRNFYGRVLLDFWSDNWLGVPILELLRIPDYLASLLRARVSDFIHEGLLVERCLVPFYPSFSVNIDMASLLNRLPIEDRLCRAGFHLASRCSVCGVNSESSDHLFLRCPLAAALWEVVFSAFQRRISADSWSLFLSQAISFSFSDQICFDLVWRAVSDANRLEIGCMCNCVDDLLILRRLDLRGRSAKAPVIKSVIWSPPAPGWIKVNTNGATLSSPGVRGCGGVFRSCKAFVKGCFAVPLGQVFAFEEERLADSMAINLAC</sequence>
<dbReference type="Pfam" id="PF14111">
    <property type="entry name" value="DUF4283"/>
    <property type="match status" value="1"/>
</dbReference>
<feature type="domain" description="Reverse transcriptase" evidence="1">
    <location>
        <begin position="656"/>
        <end position="939"/>
    </location>
</feature>
<dbReference type="PANTHER" id="PTHR31286">
    <property type="entry name" value="GLYCINE-RICH CELL WALL STRUCTURAL PROTEIN 1.8-LIKE"/>
    <property type="match status" value="1"/>
</dbReference>
<dbReference type="InterPro" id="IPR040256">
    <property type="entry name" value="At4g02000-like"/>
</dbReference>
<dbReference type="InterPro" id="IPR000477">
    <property type="entry name" value="RT_dom"/>
</dbReference>
<dbReference type="InterPro" id="IPR043502">
    <property type="entry name" value="DNA/RNA_pol_sf"/>
</dbReference>
<proteinExistence type="predicted"/>
<keyword evidence="3" id="KW-1185">Reference proteome</keyword>
<accession>A0AAE0AR25</accession>
<dbReference type="PANTHER" id="PTHR31286:SF60">
    <property type="entry name" value="PROTEIN, PUTATIVE-RELATED"/>
    <property type="match status" value="1"/>
</dbReference>
<dbReference type="SUPFAM" id="SSF56672">
    <property type="entry name" value="DNA/RNA polymerases"/>
    <property type="match status" value="1"/>
</dbReference>
<evidence type="ECO:0000313" key="2">
    <source>
        <dbReference type="EMBL" id="KAK3222027.1"/>
    </source>
</evidence>
<gene>
    <name evidence="2" type="ORF">Dsin_009052</name>
</gene>
<dbReference type="Pfam" id="PF13966">
    <property type="entry name" value="zf-RVT"/>
    <property type="match status" value="1"/>
</dbReference>
<name>A0AAE0AR25_9ROSI</name>
<protein>
    <recommendedName>
        <fullName evidence="1">Reverse transcriptase domain-containing protein</fullName>
    </recommendedName>
</protein>
<dbReference type="InterPro" id="IPR026960">
    <property type="entry name" value="RVT-Znf"/>
</dbReference>
<dbReference type="AlphaFoldDB" id="A0AAE0AR25"/>
<dbReference type="CDD" id="cd01650">
    <property type="entry name" value="RT_nLTR_like"/>
    <property type="match status" value="1"/>
</dbReference>
<organism evidence="2 3">
    <name type="scientific">Dipteronia sinensis</name>
    <dbReference type="NCBI Taxonomy" id="43782"/>
    <lineage>
        <taxon>Eukaryota</taxon>
        <taxon>Viridiplantae</taxon>
        <taxon>Streptophyta</taxon>
        <taxon>Embryophyta</taxon>
        <taxon>Tracheophyta</taxon>
        <taxon>Spermatophyta</taxon>
        <taxon>Magnoliopsida</taxon>
        <taxon>eudicotyledons</taxon>
        <taxon>Gunneridae</taxon>
        <taxon>Pentapetalae</taxon>
        <taxon>rosids</taxon>
        <taxon>malvids</taxon>
        <taxon>Sapindales</taxon>
        <taxon>Sapindaceae</taxon>
        <taxon>Hippocastanoideae</taxon>
        <taxon>Acereae</taxon>
        <taxon>Dipteronia</taxon>
    </lineage>
</organism>
<dbReference type="Pfam" id="PF00078">
    <property type="entry name" value="RVT_1"/>
    <property type="match status" value="1"/>
</dbReference>